<dbReference type="KEGG" id="amon:H9L24_10325"/>
<gene>
    <name evidence="1" type="ORF">H9L24_10325</name>
</gene>
<evidence type="ECO:0008006" key="3">
    <source>
        <dbReference type="Google" id="ProtNLM"/>
    </source>
</evidence>
<proteinExistence type="predicted"/>
<dbReference type="RefSeq" id="WP_187738061.1">
    <property type="nucleotide sequence ID" value="NZ_CP060790.1"/>
</dbReference>
<dbReference type="AlphaFoldDB" id="A0A7H0HKL9"/>
<dbReference type="Proteomes" id="UP000516057">
    <property type="component" value="Chromosome"/>
</dbReference>
<evidence type="ECO:0000313" key="2">
    <source>
        <dbReference type="Proteomes" id="UP000516057"/>
    </source>
</evidence>
<sequence length="126" mass="13045">MATPALSPAATRSRIALRPGEQTLVCLPPGSLLRGEEGCLDLYGGPCVLGQAAAPRVALGRLGADQQWSPGPEGTVWVHLANQGRQPARAWLVEPATPPSGARLASRGGWRGVLALLPGLRAVATR</sequence>
<keyword evidence="2" id="KW-1185">Reference proteome</keyword>
<name>A0A7H0HKL9_9BURK</name>
<dbReference type="EMBL" id="CP060790">
    <property type="protein sequence ID" value="QNP61085.1"/>
    <property type="molecule type" value="Genomic_DNA"/>
</dbReference>
<reference evidence="1 2" key="1">
    <citation type="submission" date="2020-08" db="EMBL/GenBank/DDBJ databases">
        <title>Genome sequence of Acidovorax monticola KACC 19171T.</title>
        <authorList>
            <person name="Hyun D.-W."/>
            <person name="Bae J.-W."/>
        </authorList>
    </citation>
    <scope>NUCLEOTIDE SEQUENCE [LARGE SCALE GENOMIC DNA]</scope>
    <source>
        <strain evidence="1 2">KACC 19171</strain>
    </source>
</reference>
<accession>A0A7H0HKL9</accession>
<protein>
    <recommendedName>
        <fullName evidence="3">DUF2917 domain-containing protein</fullName>
    </recommendedName>
</protein>
<evidence type="ECO:0000313" key="1">
    <source>
        <dbReference type="EMBL" id="QNP61085.1"/>
    </source>
</evidence>
<organism evidence="1 2">
    <name type="scientific">Paenacidovorax monticola</name>
    <dbReference type="NCBI Taxonomy" id="1926868"/>
    <lineage>
        <taxon>Bacteria</taxon>
        <taxon>Pseudomonadati</taxon>
        <taxon>Pseudomonadota</taxon>
        <taxon>Betaproteobacteria</taxon>
        <taxon>Burkholderiales</taxon>
        <taxon>Comamonadaceae</taxon>
        <taxon>Paenacidovorax</taxon>
    </lineage>
</organism>